<feature type="compositionally biased region" description="Basic and acidic residues" evidence="1">
    <location>
        <begin position="1"/>
        <end position="10"/>
    </location>
</feature>
<organism evidence="2 3">
    <name type="scientific">Auraticoccus monumenti</name>
    <dbReference type="NCBI Taxonomy" id="675864"/>
    <lineage>
        <taxon>Bacteria</taxon>
        <taxon>Bacillati</taxon>
        <taxon>Actinomycetota</taxon>
        <taxon>Actinomycetes</taxon>
        <taxon>Propionibacteriales</taxon>
        <taxon>Propionibacteriaceae</taxon>
        <taxon>Auraticoccus</taxon>
    </lineage>
</organism>
<evidence type="ECO:0000313" key="2">
    <source>
        <dbReference type="EMBL" id="SDD27331.1"/>
    </source>
</evidence>
<feature type="region of interest" description="Disordered" evidence="1">
    <location>
        <begin position="1"/>
        <end position="24"/>
    </location>
</feature>
<dbReference type="EMBL" id="LT629688">
    <property type="protein sequence ID" value="SDD27331.1"/>
    <property type="molecule type" value="Genomic_DNA"/>
</dbReference>
<name>A0A1G6TE33_9ACTN</name>
<proteinExistence type="predicted"/>
<keyword evidence="3" id="KW-1185">Reference proteome</keyword>
<sequence length="153" mass="17003">MTGWDDHVDDAITPTGAIGDEPSADVERGAGEVALTERTGGVSLRLRGVRISDLVIDQALLATPDQLRRSLVEVIEQVAQQASKIDLRHELARQVLDTDIEQQLRQVDEAMVQLGDVTQVVSRFIAESLPRRHELGRLRPQVDRPSRPRGLSW</sequence>
<dbReference type="STRING" id="675864.SAMN04489747_0596"/>
<protein>
    <recommendedName>
        <fullName evidence="4">YbaB/EbfC DNA-binding family protein</fullName>
    </recommendedName>
</protein>
<dbReference type="AlphaFoldDB" id="A0A1G6TE33"/>
<evidence type="ECO:0008006" key="4">
    <source>
        <dbReference type="Google" id="ProtNLM"/>
    </source>
</evidence>
<reference evidence="2 3" key="1">
    <citation type="submission" date="2016-10" db="EMBL/GenBank/DDBJ databases">
        <authorList>
            <person name="de Groot N.N."/>
        </authorList>
    </citation>
    <scope>NUCLEOTIDE SEQUENCE [LARGE SCALE GENOMIC DNA]</scope>
    <source>
        <strain evidence="2 3">MON 2.2</strain>
    </source>
</reference>
<gene>
    <name evidence="2" type="ORF">SAMN04489747_0596</name>
</gene>
<accession>A0A1G6TE33</accession>
<dbReference type="RefSeq" id="WP_090590495.1">
    <property type="nucleotide sequence ID" value="NZ_LT629688.1"/>
</dbReference>
<evidence type="ECO:0000256" key="1">
    <source>
        <dbReference type="SAM" id="MobiDB-lite"/>
    </source>
</evidence>
<evidence type="ECO:0000313" key="3">
    <source>
        <dbReference type="Proteomes" id="UP000198546"/>
    </source>
</evidence>
<dbReference type="Proteomes" id="UP000198546">
    <property type="component" value="Chromosome i"/>
</dbReference>